<sequence>EELRVAKEVGVRLNNELDLLDEKRVYYEEENRQLNEELQTSQNKRIAVENELGRLKLETKSQHYGSLWNNQLNGIRHSTSTSLTTRKNSED</sequence>
<dbReference type="AlphaFoldDB" id="A0A183PV13"/>
<protein>
    <submittedName>
        <fullName evidence="1">Uncharacterized protein</fullName>
    </submittedName>
</protein>
<dbReference type="Proteomes" id="UP000269396">
    <property type="component" value="Unassembled WGS sequence"/>
</dbReference>
<feature type="non-terminal residue" evidence="1">
    <location>
        <position position="1"/>
    </location>
</feature>
<keyword evidence="2" id="KW-1185">Reference proteome</keyword>
<accession>A0A183PV13</accession>
<name>A0A183PV13_9TREM</name>
<dbReference type="EMBL" id="UZAL01040045">
    <property type="protein sequence ID" value="VDP76425.1"/>
    <property type="molecule type" value="Genomic_DNA"/>
</dbReference>
<proteinExistence type="predicted"/>
<reference evidence="1 2" key="1">
    <citation type="submission" date="2018-11" db="EMBL/GenBank/DDBJ databases">
        <authorList>
            <consortium name="Pathogen Informatics"/>
        </authorList>
    </citation>
    <scope>NUCLEOTIDE SEQUENCE [LARGE SCALE GENOMIC DNA]</scope>
    <source>
        <strain>Denwood</strain>
        <strain evidence="2">Zambia</strain>
    </source>
</reference>
<evidence type="ECO:0000313" key="1">
    <source>
        <dbReference type="EMBL" id="VDP76425.1"/>
    </source>
</evidence>
<gene>
    <name evidence="1" type="ORF">SMTD_LOCUS18199</name>
</gene>
<organism evidence="1 2">
    <name type="scientific">Schistosoma mattheei</name>
    <dbReference type="NCBI Taxonomy" id="31246"/>
    <lineage>
        <taxon>Eukaryota</taxon>
        <taxon>Metazoa</taxon>
        <taxon>Spiralia</taxon>
        <taxon>Lophotrochozoa</taxon>
        <taxon>Platyhelminthes</taxon>
        <taxon>Trematoda</taxon>
        <taxon>Digenea</taxon>
        <taxon>Strigeidida</taxon>
        <taxon>Schistosomatoidea</taxon>
        <taxon>Schistosomatidae</taxon>
        <taxon>Schistosoma</taxon>
    </lineage>
</organism>
<evidence type="ECO:0000313" key="2">
    <source>
        <dbReference type="Proteomes" id="UP000269396"/>
    </source>
</evidence>